<reference evidence="1 2" key="1">
    <citation type="submission" date="2018-09" db="EMBL/GenBank/DDBJ databases">
        <title>Characterization of the phylogenetic diversity of five novel species belonging to the genus Bifidobacterium.</title>
        <authorList>
            <person name="Lugli G.A."/>
            <person name="Duranti S."/>
            <person name="Milani C."/>
        </authorList>
    </citation>
    <scope>NUCLEOTIDE SEQUENCE [LARGE SCALE GENOMIC DNA]</scope>
    <source>
        <strain evidence="1 2">2034B</strain>
    </source>
</reference>
<evidence type="ECO:0008006" key="3">
    <source>
        <dbReference type="Google" id="ProtNLM"/>
    </source>
</evidence>
<evidence type="ECO:0000313" key="2">
    <source>
        <dbReference type="Proteomes" id="UP000287533"/>
    </source>
</evidence>
<dbReference type="AlphaFoldDB" id="A0A430FML6"/>
<sequence length="131" mass="13590">MSNGIDASELTEFGRHIALAAVHANVKIAKSVKKGAQNVKESVQEDLARSSNSALQRISIGYDMGSIGTQIYADISPREGGASALANIAFFGTAKGGGTHQFYEHAEAEVPVLADYVADAGVEAIGEVIGL</sequence>
<evidence type="ECO:0000313" key="1">
    <source>
        <dbReference type="EMBL" id="RSX53941.1"/>
    </source>
</evidence>
<protein>
    <recommendedName>
        <fullName evidence="3">HK97 gp10 family phage protein</fullName>
    </recommendedName>
</protein>
<dbReference type="Proteomes" id="UP000287533">
    <property type="component" value="Unassembled WGS sequence"/>
</dbReference>
<dbReference type="EMBL" id="QXGL01000001">
    <property type="protein sequence ID" value="RSX53941.1"/>
    <property type="molecule type" value="Genomic_DNA"/>
</dbReference>
<accession>A0A430FML6</accession>
<name>A0A430FML6_9BIFI</name>
<dbReference type="OrthoDB" id="3233584at2"/>
<comment type="caution">
    <text evidence="1">The sequence shown here is derived from an EMBL/GenBank/DDBJ whole genome shotgun (WGS) entry which is preliminary data.</text>
</comment>
<gene>
    <name evidence="1" type="ORF">D2E25_0247</name>
</gene>
<keyword evidence="2" id="KW-1185">Reference proteome</keyword>
<organism evidence="1 2">
    <name type="scientific">Bifidobacterium goeldii</name>
    <dbReference type="NCBI Taxonomy" id="2306975"/>
    <lineage>
        <taxon>Bacteria</taxon>
        <taxon>Bacillati</taxon>
        <taxon>Actinomycetota</taxon>
        <taxon>Actinomycetes</taxon>
        <taxon>Bifidobacteriales</taxon>
        <taxon>Bifidobacteriaceae</taxon>
        <taxon>Bifidobacterium</taxon>
    </lineage>
</organism>
<dbReference type="RefSeq" id="WP_125979243.1">
    <property type="nucleotide sequence ID" value="NZ_QXGL01000001.1"/>
</dbReference>
<proteinExistence type="predicted"/>